<feature type="region of interest" description="Disordered" evidence="2">
    <location>
        <begin position="474"/>
        <end position="510"/>
    </location>
</feature>
<dbReference type="OMA" id="FVEETQY"/>
<feature type="region of interest" description="Disordered" evidence="2">
    <location>
        <begin position="1353"/>
        <end position="1445"/>
    </location>
</feature>
<gene>
    <name evidence="3" type="ORF">sscle_04g033050</name>
</gene>
<feature type="compositionally biased region" description="Polar residues" evidence="2">
    <location>
        <begin position="474"/>
        <end position="485"/>
    </location>
</feature>
<evidence type="ECO:0000256" key="2">
    <source>
        <dbReference type="SAM" id="MobiDB-lite"/>
    </source>
</evidence>
<feature type="compositionally biased region" description="Polar residues" evidence="2">
    <location>
        <begin position="365"/>
        <end position="374"/>
    </location>
</feature>
<feature type="compositionally biased region" description="Acidic residues" evidence="2">
    <location>
        <begin position="44"/>
        <end position="65"/>
    </location>
</feature>
<feature type="region of interest" description="Disordered" evidence="2">
    <location>
        <begin position="1"/>
        <end position="113"/>
    </location>
</feature>
<proteinExistence type="predicted"/>
<feature type="region of interest" description="Disordered" evidence="2">
    <location>
        <begin position="302"/>
        <end position="329"/>
    </location>
</feature>
<feature type="compositionally biased region" description="Polar residues" evidence="2">
    <location>
        <begin position="302"/>
        <end position="311"/>
    </location>
</feature>
<feature type="compositionally biased region" description="Basic and acidic residues" evidence="2">
    <location>
        <begin position="87"/>
        <end position="107"/>
    </location>
</feature>
<dbReference type="RefSeq" id="XP_001596021.1">
    <property type="nucleotide sequence ID" value="XM_001595971.1"/>
</dbReference>
<feature type="coiled-coil region" evidence="1">
    <location>
        <begin position="709"/>
        <end position="764"/>
    </location>
</feature>
<sequence length="1669" mass="187955">MALNLEEQESQIVAPLHSPPPEQMYLDEAFPGGADGYHNGGGEQDFDSDDEQIDDTDAEADEMDLDPQPIPQQDSNESSVNETQFVDIEKDTQATRHQEESVEKDTQNADFSYRSFVEETQYVGIEIDTQATEDTPRFPGSDPSFQRQDILENDKPSTKAIHHTDMSPPKFILKPKIPEEAPFKFGIPAHTRRNRVPTVQNLSTSKVASQPETTLLPGATLMPDSRSEPSTQILQSTQKALFRDHETAVTHSVSDKCAAVPVMSVIEKEAIRPAENMELVEQVSDGRNLPLLSSVCPPRDTLSTTCNSSRHPQMPHHASSSAKTQVPEREAIQNNSATFPLQITTKCSADPSLQTKEGMAAPDNIFSQSASGIGSSKDENTFDKPNKLSVLGTSHNHQSKPARPPLTLQNTVTPPHASQRPKMRQKSSNHRLNRVSVKTKFNVHNMIKKAPFPEASSDEPKLQVNRNVAINTQVPALQSRTQPQHSESRSTEEEWPTRIEAAAESESRRLPVSINPVQSAQRGSTIQPIRSDISVSHSRVQESNATMGDPTMKSALYEENQPLEDFRRPHQSIPISEFQPSHSVAHTGYHASMHPQPSRSVSQANISRPHSRQDSSRPQATTGNQAGHQIQRRVMNRPVKSLDLEPQGISEVSPSHIGRTKVAKSTVVISQDQSYQIGDHISSRPEKPALDFDSLYHVVMECQRQQGIIQSQVNSISDLNTKLQDAEAQLRDTRVINEKLEAKKDELSKRVERLNDLSNRYRQHINEVVICQKSLRQDSQEMKKSMGNLKLVSTEESEEIKAQISRITELSEQIKQIRRDKTQQEKLMDAEFKALGEKIVELQRENDRLKAVNDSNMVEVRKDKTQQDLNAKFKALGEKIVELQRENARLKALDDSNMVELQQERLRIEELQKQISHSDLGRHKELMEILQKPQVDTLGELTKEDGILTKVLSSSEGVQGKFNEISKTITSSLNQSSEWQQTLIKILEDFYTRIQTKLEDNGSKDTNFQESTVKLFDDLREYLDQINGDLNENIKLSEQLNVLRDSNASLKANLNSKDAVLEHHIARMYELTRELADVRLQLINKAEQLEISNAQPREDPELKKKVDDLVTETSRLQKLLLTANDDKSQAENNVQIHHATITSTRNQLRETEDKLRNANSTIEKMEGNNQKLQIECRSAMEMVRQETTQLALCQRKDLVAQHDSLVNDLTHKQTETEKKLHVAIEKSKKSQWAIDEHAKTINRLKSEMTTYKDQVLQQKLQLQSLEESSISAPQLQKYKQEHKQEILSIRKEQENQRASSNACRDECLRIKGEIEGAKKRLRDMNETNELLMTENDRLRKLLEDTSTVTEEVFGVPSRVDDARPSSRRPAERKSNNFHNQAHDKLVGGNHSEFKNDAVLASSSSRTMSSTSQTSSSRAYGDNSGRNWTPIKPSTNTASLETSPLTDLEDIMPNVESAHSREELQRVYNKNRLVSNDKIAQVDSVRSKYYPRGEQTIGTPKSKVNKVVIAVEEESINTPSQAPGPIPSLAEENIQRRMNKPTKSALKKTDHQDSFVIPDGPQGQAYNPIFKKPAPRNNRGLDTGLHATRGTGASSYNRIASSTPKISNSRVPEPRYEPTPEIKRNAIKRARSNSSLAAENLQPAKPAKAPRVSRRQPSNKTMIPDSQDRL</sequence>
<feature type="compositionally biased region" description="Polar residues" evidence="2">
    <location>
        <begin position="533"/>
        <end position="546"/>
    </location>
</feature>
<feature type="compositionally biased region" description="Basic and acidic residues" evidence="2">
    <location>
        <begin position="1358"/>
        <end position="1395"/>
    </location>
</feature>
<reference evidence="4" key="1">
    <citation type="journal article" date="2017" name="Genome Biol. Evol.">
        <title>The complete genome sequence of the phytopathogenic fungus Sclerotinia sclerotiorum reveals insights into the genome architecture of broad host range pathogens.</title>
        <authorList>
            <person name="Derbyshire M."/>
            <person name="Denton-Giles M."/>
            <person name="Hegedus D."/>
            <person name="Seifbarghy S."/>
            <person name="Rollins J."/>
            <person name="van Kan J."/>
            <person name="Seidl M.F."/>
            <person name="Faino L."/>
            <person name="Mbengue M."/>
            <person name="Navaud O."/>
            <person name="Raffaele S."/>
            <person name="Hammond-Kosack K."/>
            <person name="Heard S."/>
            <person name="Oliver R."/>
        </authorList>
    </citation>
    <scope>NUCLEOTIDE SEQUENCE [LARGE SCALE GENOMIC DNA]</scope>
    <source>
        <strain evidence="4">ATCC 18683 / 1980 / Ss-1</strain>
    </source>
</reference>
<dbReference type="OrthoDB" id="3557462at2759"/>
<evidence type="ECO:0000313" key="4">
    <source>
        <dbReference type="Proteomes" id="UP000177798"/>
    </source>
</evidence>
<protein>
    <submittedName>
        <fullName evidence="3">Uncharacterized protein</fullName>
    </submittedName>
</protein>
<feature type="region of interest" description="Disordered" evidence="2">
    <location>
        <begin position="533"/>
        <end position="552"/>
    </location>
</feature>
<feature type="compositionally biased region" description="Basic residues" evidence="2">
    <location>
        <begin position="419"/>
        <end position="432"/>
    </location>
</feature>
<dbReference type="KEGG" id="ssl:SS1G_02237"/>
<feature type="compositionally biased region" description="Basic and acidic residues" evidence="2">
    <location>
        <begin position="1611"/>
        <end position="1623"/>
    </location>
</feature>
<accession>A0A1D9Q0S2</accession>
<feature type="compositionally biased region" description="Polar residues" evidence="2">
    <location>
        <begin position="1423"/>
        <end position="1444"/>
    </location>
</feature>
<feature type="coiled-coil region" evidence="1">
    <location>
        <begin position="1141"/>
        <end position="1182"/>
    </location>
</feature>
<feature type="compositionally biased region" description="Polar residues" evidence="2">
    <location>
        <begin position="71"/>
        <end position="84"/>
    </location>
</feature>
<feature type="compositionally biased region" description="Basic and acidic residues" evidence="2">
    <location>
        <begin position="376"/>
        <end position="386"/>
    </location>
</feature>
<dbReference type="EMBL" id="CP017817">
    <property type="protein sequence ID" value="APA08535.1"/>
    <property type="molecule type" value="Genomic_DNA"/>
</dbReference>
<evidence type="ECO:0000313" key="3">
    <source>
        <dbReference type="EMBL" id="APA08535.1"/>
    </source>
</evidence>
<feature type="coiled-coil region" evidence="1">
    <location>
        <begin position="1234"/>
        <end position="1344"/>
    </location>
</feature>
<keyword evidence="1" id="KW-0175">Coiled coil</keyword>
<feature type="compositionally biased region" description="Polar residues" evidence="2">
    <location>
        <begin position="616"/>
        <end position="628"/>
    </location>
</feature>
<name>A0A1D9Q0S2_SCLS1</name>
<feature type="region of interest" description="Disordered" evidence="2">
    <location>
        <begin position="365"/>
        <end position="432"/>
    </location>
</feature>
<feature type="region of interest" description="Disordered" evidence="2">
    <location>
        <begin position="587"/>
        <end position="638"/>
    </location>
</feature>
<feature type="compositionally biased region" description="Gly residues" evidence="2">
    <location>
        <begin position="33"/>
        <end position="43"/>
    </location>
</feature>
<feature type="compositionally biased region" description="Basic and acidic residues" evidence="2">
    <location>
        <begin position="486"/>
        <end position="497"/>
    </location>
</feature>
<dbReference type="Proteomes" id="UP000177798">
    <property type="component" value="Chromosome 4"/>
</dbReference>
<feature type="compositionally biased region" description="Polar residues" evidence="2">
    <location>
        <begin position="595"/>
        <end position="608"/>
    </location>
</feature>
<evidence type="ECO:0000256" key="1">
    <source>
        <dbReference type="SAM" id="Coils"/>
    </source>
</evidence>
<feature type="compositionally biased region" description="Low complexity" evidence="2">
    <location>
        <begin position="1401"/>
        <end position="1416"/>
    </location>
</feature>
<feature type="region of interest" description="Disordered" evidence="2">
    <location>
        <begin position="1557"/>
        <end position="1669"/>
    </location>
</feature>
<feature type="coiled-coil region" evidence="1">
    <location>
        <begin position="800"/>
        <end position="893"/>
    </location>
</feature>
<feature type="compositionally biased region" description="Polar residues" evidence="2">
    <location>
        <begin position="1590"/>
        <end position="1609"/>
    </location>
</feature>
<organism evidence="3 4">
    <name type="scientific">Sclerotinia sclerotiorum (strain ATCC 18683 / 1980 / Ss-1)</name>
    <name type="common">White mold</name>
    <name type="synonym">Whetzelinia sclerotiorum</name>
    <dbReference type="NCBI Taxonomy" id="665079"/>
    <lineage>
        <taxon>Eukaryota</taxon>
        <taxon>Fungi</taxon>
        <taxon>Dikarya</taxon>
        <taxon>Ascomycota</taxon>
        <taxon>Pezizomycotina</taxon>
        <taxon>Leotiomycetes</taxon>
        <taxon>Helotiales</taxon>
        <taxon>Sclerotiniaceae</taxon>
        <taxon>Sclerotinia</taxon>
    </lineage>
</organism>
<dbReference type="VEuPathDB" id="FungiDB:sscle_04g033050"/>